<evidence type="ECO:0008006" key="10">
    <source>
        <dbReference type="Google" id="ProtNLM"/>
    </source>
</evidence>
<dbReference type="PRINTS" id="PR00318">
    <property type="entry name" value="GPROTEINA"/>
</dbReference>
<evidence type="ECO:0000313" key="9">
    <source>
        <dbReference type="Proteomes" id="UP000521872"/>
    </source>
</evidence>
<dbReference type="EMBL" id="JAACJL010000031">
    <property type="protein sequence ID" value="KAF4616777.1"/>
    <property type="molecule type" value="Genomic_DNA"/>
</dbReference>
<dbReference type="PROSITE" id="PS51882">
    <property type="entry name" value="G_ALPHA"/>
    <property type="match status" value="1"/>
</dbReference>
<dbReference type="InterPro" id="IPR001019">
    <property type="entry name" value="Gprotein_alpha_su"/>
</dbReference>
<dbReference type="Pfam" id="PF00503">
    <property type="entry name" value="G-alpha"/>
    <property type="match status" value="1"/>
</dbReference>
<feature type="binding site" evidence="5">
    <location>
        <begin position="379"/>
        <end position="382"/>
    </location>
    <ligand>
        <name>GTP</name>
        <dbReference type="ChEBI" id="CHEBI:37565"/>
    </ligand>
</feature>
<dbReference type="GO" id="GO:0046872">
    <property type="term" value="F:metal ion binding"/>
    <property type="evidence" value="ECO:0007669"/>
    <property type="project" value="UniProtKB-KW"/>
</dbReference>
<dbReference type="PANTHER" id="PTHR10218">
    <property type="entry name" value="GTP-BINDING PROTEIN ALPHA SUBUNIT"/>
    <property type="match status" value="1"/>
</dbReference>
<dbReference type="InterPro" id="IPR027417">
    <property type="entry name" value="P-loop_NTPase"/>
</dbReference>
<dbReference type="SUPFAM" id="SSF47895">
    <property type="entry name" value="Transducin (alpha subunit), insertion domain"/>
    <property type="match status" value="1"/>
</dbReference>
<dbReference type="InterPro" id="IPR011025">
    <property type="entry name" value="GproteinA_insert"/>
</dbReference>
<proteinExistence type="predicted"/>
<feature type="binding site" evidence="5">
    <location>
        <position position="440"/>
    </location>
    <ligand>
        <name>GTP</name>
        <dbReference type="ChEBI" id="CHEBI:37565"/>
    </ligand>
</feature>
<comment type="caution">
    <text evidence="8">The sequence shown here is derived from an EMBL/GenBank/DDBJ whole genome shotgun (WGS) entry which is preliminary data.</text>
</comment>
<evidence type="ECO:0000256" key="6">
    <source>
        <dbReference type="PIRSR" id="PIRSR601019-2"/>
    </source>
</evidence>
<keyword evidence="6" id="KW-0460">Magnesium</keyword>
<evidence type="ECO:0000313" key="8">
    <source>
        <dbReference type="EMBL" id="KAF4616777.1"/>
    </source>
</evidence>
<keyword evidence="1 6" id="KW-0479">Metal-binding</keyword>
<keyword evidence="2 5" id="KW-0547">Nucleotide-binding</keyword>
<evidence type="ECO:0000256" key="1">
    <source>
        <dbReference type="ARBA" id="ARBA00022723"/>
    </source>
</evidence>
<keyword evidence="4" id="KW-0807">Transducer</keyword>
<dbReference type="GO" id="GO:0003924">
    <property type="term" value="F:GTPase activity"/>
    <property type="evidence" value="ECO:0007669"/>
    <property type="project" value="InterPro"/>
</dbReference>
<dbReference type="AlphaFoldDB" id="A0A8H4QUV0"/>
<protein>
    <recommendedName>
        <fullName evidence="10">G-alpha-domain-containing protein</fullName>
    </recommendedName>
</protein>
<dbReference type="Proteomes" id="UP000521872">
    <property type="component" value="Unassembled WGS sequence"/>
</dbReference>
<gene>
    <name evidence="8" type="ORF">D9613_008643</name>
</gene>
<organism evidence="8 9">
    <name type="scientific">Agrocybe pediades</name>
    <dbReference type="NCBI Taxonomy" id="84607"/>
    <lineage>
        <taxon>Eukaryota</taxon>
        <taxon>Fungi</taxon>
        <taxon>Dikarya</taxon>
        <taxon>Basidiomycota</taxon>
        <taxon>Agaricomycotina</taxon>
        <taxon>Agaricomycetes</taxon>
        <taxon>Agaricomycetidae</taxon>
        <taxon>Agaricales</taxon>
        <taxon>Agaricineae</taxon>
        <taxon>Strophariaceae</taxon>
        <taxon>Agrocybe</taxon>
    </lineage>
</organism>
<feature type="compositionally biased region" description="Low complexity" evidence="7">
    <location>
        <begin position="201"/>
        <end position="218"/>
    </location>
</feature>
<evidence type="ECO:0000256" key="5">
    <source>
        <dbReference type="PIRSR" id="PIRSR601019-1"/>
    </source>
</evidence>
<keyword evidence="9" id="KW-1185">Reference proteome</keyword>
<name>A0A8H4QUV0_9AGAR</name>
<sequence length="468" mass="52608">MPIVRKKSNPKWPPVVIREGETDVEKRARLQEEAEAKRVSDQIDQQIEQDRQRRTKFKGAKVLLLGQAESGKSTVLKNFQLHLAPKAFERELEAWRPVIHLNLVRSVNFIVNLVLSRGRRDSVSEGQHRLSSALSPEIRKLCIGLAPLRQVEESLIKSLWGDSAPRPNGLNREGKGSSFSPTSITLPNGYSWKRALGLQKSSQESLSSTSTRSGGRSQDGQNRRILAALGDDIVALWNNSGVQKILTAADINLKEHPGFFLDQAARITQEDYRPTPNDVVRARVTTQGPEEHVIVPEINTDRSKNWTIYDVGGSRAQRAAWAQYFDDVNMIIFMAPMSAFNQVLAEDETVNRLTDSLRLWQMLCSNKILAGVDFILFLNKMDILDAKLKAGIQFSSFVTSYVNKPNETKPVARYLLDVFVSIHQQNTPGRRKLHPHLTCAVDTEATSLVIARIHDVILVKILQETNII</sequence>
<evidence type="ECO:0000256" key="3">
    <source>
        <dbReference type="ARBA" id="ARBA00023134"/>
    </source>
</evidence>
<evidence type="ECO:0000256" key="7">
    <source>
        <dbReference type="SAM" id="MobiDB-lite"/>
    </source>
</evidence>
<accession>A0A8H4QUV0</accession>
<feature type="binding site" evidence="6">
    <location>
        <position position="286"/>
    </location>
    <ligand>
        <name>Mg(2+)</name>
        <dbReference type="ChEBI" id="CHEBI:18420"/>
    </ligand>
</feature>
<dbReference type="GO" id="GO:0005525">
    <property type="term" value="F:GTP binding"/>
    <property type="evidence" value="ECO:0007669"/>
    <property type="project" value="UniProtKB-KW"/>
</dbReference>
<keyword evidence="3 5" id="KW-0342">GTP-binding</keyword>
<dbReference type="GO" id="GO:0001664">
    <property type="term" value="F:G protein-coupled receptor binding"/>
    <property type="evidence" value="ECO:0007669"/>
    <property type="project" value="TreeGrafter"/>
</dbReference>
<feature type="region of interest" description="Disordered" evidence="7">
    <location>
        <begin position="201"/>
        <end position="220"/>
    </location>
</feature>
<dbReference type="GO" id="GO:0005737">
    <property type="term" value="C:cytoplasm"/>
    <property type="evidence" value="ECO:0007669"/>
    <property type="project" value="TreeGrafter"/>
</dbReference>
<dbReference type="FunFam" id="3.40.50.300:FF:000692">
    <property type="entry name" value="Guanine nucleotide-binding protein subunit alpha"/>
    <property type="match status" value="1"/>
</dbReference>
<dbReference type="GO" id="GO:0005834">
    <property type="term" value="C:heterotrimeric G-protein complex"/>
    <property type="evidence" value="ECO:0007669"/>
    <property type="project" value="TreeGrafter"/>
</dbReference>
<evidence type="ECO:0000256" key="2">
    <source>
        <dbReference type="ARBA" id="ARBA00022741"/>
    </source>
</evidence>
<dbReference type="PANTHER" id="PTHR10218:SF360">
    <property type="entry name" value="GUANINE NUCLEOTIDE-BINDING PROTEIN SUBUNIT ALPHA HOMOLOG"/>
    <property type="match status" value="1"/>
</dbReference>
<dbReference type="GO" id="GO:0031683">
    <property type="term" value="F:G-protein beta/gamma-subunit complex binding"/>
    <property type="evidence" value="ECO:0007669"/>
    <property type="project" value="InterPro"/>
</dbReference>
<dbReference type="SUPFAM" id="SSF52540">
    <property type="entry name" value="P-loop containing nucleoside triphosphate hydrolases"/>
    <property type="match status" value="1"/>
</dbReference>
<reference evidence="8 9" key="1">
    <citation type="submission" date="2019-12" db="EMBL/GenBank/DDBJ databases">
        <authorList>
            <person name="Floudas D."/>
            <person name="Bentzer J."/>
            <person name="Ahren D."/>
            <person name="Johansson T."/>
            <person name="Persson P."/>
            <person name="Tunlid A."/>
        </authorList>
    </citation>
    <scope>NUCLEOTIDE SEQUENCE [LARGE SCALE GENOMIC DNA]</scope>
    <source>
        <strain evidence="8 9">CBS 102.39</strain>
    </source>
</reference>
<dbReference type="GO" id="GO:0007188">
    <property type="term" value="P:adenylate cyclase-modulating G protein-coupled receptor signaling pathway"/>
    <property type="evidence" value="ECO:0007669"/>
    <property type="project" value="TreeGrafter"/>
</dbReference>
<dbReference type="Gene3D" id="3.40.50.300">
    <property type="entry name" value="P-loop containing nucleotide triphosphate hydrolases"/>
    <property type="match status" value="2"/>
</dbReference>
<dbReference type="SMART" id="SM00275">
    <property type="entry name" value="G_alpha"/>
    <property type="match status" value="1"/>
</dbReference>
<evidence type="ECO:0000256" key="4">
    <source>
        <dbReference type="ARBA" id="ARBA00023224"/>
    </source>
</evidence>